<feature type="chain" id="PRO_5037271750" evidence="1">
    <location>
        <begin position="20"/>
        <end position="234"/>
    </location>
</feature>
<dbReference type="AlphaFoldDB" id="A0A914XQB6"/>
<evidence type="ECO:0000256" key="1">
    <source>
        <dbReference type="SAM" id="SignalP"/>
    </source>
</evidence>
<name>A0A914XQB6_9BILA</name>
<dbReference type="PROSITE" id="PS50234">
    <property type="entry name" value="VWFA"/>
    <property type="match status" value="1"/>
</dbReference>
<feature type="signal peptide" evidence="1">
    <location>
        <begin position="1"/>
        <end position="19"/>
    </location>
</feature>
<keyword evidence="1" id="KW-0732">Signal</keyword>
<dbReference type="SUPFAM" id="SSF53300">
    <property type="entry name" value="vWA-like"/>
    <property type="match status" value="1"/>
</dbReference>
<dbReference type="InterPro" id="IPR036465">
    <property type="entry name" value="vWFA_dom_sf"/>
</dbReference>
<dbReference type="InterPro" id="IPR002035">
    <property type="entry name" value="VWF_A"/>
</dbReference>
<proteinExistence type="predicted"/>
<dbReference type="SMART" id="SM00327">
    <property type="entry name" value="VWA"/>
    <property type="match status" value="1"/>
</dbReference>
<accession>A0A914XQB6</accession>
<dbReference type="PANTHER" id="PTHR24020">
    <property type="entry name" value="COLLAGEN ALPHA"/>
    <property type="match status" value="1"/>
</dbReference>
<dbReference type="Pfam" id="PF00092">
    <property type="entry name" value="VWA"/>
    <property type="match status" value="1"/>
</dbReference>
<keyword evidence="3" id="KW-1185">Reference proteome</keyword>
<evidence type="ECO:0000313" key="4">
    <source>
        <dbReference type="WBParaSite" id="PSAMB.scaffold901size38938.g9461.t1"/>
    </source>
</evidence>
<dbReference type="Proteomes" id="UP000887566">
    <property type="component" value="Unplaced"/>
</dbReference>
<organism evidence="3 4">
    <name type="scientific">Plectus sambesii</name>
    <dbReference type="NCBI Taxonomy" id="2011161"/>
    <lineage>
        <taxon>Eukaryota</taxon>
        <taxon>Metazoa</taxon>
        <taxon>Ecdysozoa</taxon>
        <taxon>Nematoda</taxon>
        <taxon>Chromadorea</taxon>
        <taxon>Plectida</taxon>
        <taxon>Plectina</taxon>
        <taxon>Plectoidea</taxon>
        <taxon>Plectidae</taxon>
        <taxon>Plectus</taxon>
    </lineage>
</organism>
<evidence type="ECO:0000259" key="2">
    <source>
        <dbReference type="PROSITE" id="PS50234"/>
    </source>
</evidence>
<reference evidence="4" key="1">
    <citation type="submission" date="2022-11" db="UniProtKB">
        <authorList>
            <consortium name="WormBaseParasite"/>
        </authorList>
    </citation>
    <scope>IDENTIFICATION</scope>
</reference>
<dbReference type="WBParaSite" id="PSAMB.scaffold901size38938.g9461.t1">
    <property type="protein sequence ID" value="PSAMB.scaffold901size38938.g9461.t1"/>
    <property type="gene ID" value="PSAMB.scaffold901size38938.g9461"/>
</dbReference>
<sequence length="234" mass="24889">MKLSLAGVVLAVLATATNAQLPLNITGCTVPCNLGTTAADVLIFIDSSNGMGQANLDLVKSALIQWQSPYGVGPSGQSDQLRVAIIDYAVYATAHGLLVENHNDHAELVNLINDVKFRGYDNRNIYYALLEGLGNLNTNAGMRGPEVPKIGIIFSAAAFTDGSTASAQSIYKSYTNVGFVFYGIGIGRNANIAELSDFVGQNNVFQAINAEQLQYVVGWLLNKSCNPSPTSPAW</sequence>
<evidence type="ECO:0000313" key="3">
    <source>
        <dbReference type="Proteomes" id="UP000887566"/>
    </source>
</evidence>
<feature type="domain" description="VWFA" evidence="2">
    <location>
        <begin position="40"/>
        <end position="220"/>
    </location>
</feature>
<protein>
    <submittedName>
        <fullName evidence="4">VWFA domain-containing protein</fullName>
    </submittedName>
</protein>
<dbReference type="Gene3D" id="3.40.50.410">
    <property type="entry name" value="von Willebrand factor, type A domain"/>
    <property type="match status" value="1"/>
</dbReference>
<dbReference type="InterPro" id="IPR050525">
    <property type="entry name" value="ECM_Assembly_Org"/>
</dbReference>